<dbReference type="NCBIfam" id="TIGR01200">
    <property type="entry name" value="GLPGLI"/>
    <property type="match status" value="1"/>
</dbReference>
<dbReference type="InterPro" id="IPR005901">
    <property type="entry name" value="GLPGLI"/>
</dbReference>
<protein>
    <submittedName>
        <fullName evidence="1">GLPGLI family protein</fullName>
    </submittedName>
</protein>
<evidence type="ECO:0000313" key="2">
    <source>
        <dbReference type="Proteomes" id="UP001241656"/>
    </source>
</evidence>
<gene>
    <name evidence="1" type="ORF">QGN23_12705</name>
</gene>
<dbReference type="EMBL" id="CP124855">
    <property type="protein sequence ID" value="WHF51282.1"/>
    <property type="molecule type" value="Genomic_DNA"/>
</dbReference>
<keyword evidence="2" id="KW-1185">Reference proteome</keyword>
<reference evidence="1 2" key="1">
    <citation type="submission" date="2023-05" db="EMBL/GenBank/DDBJ databases">
        <title>Genomic insight into Chryseobacterium sp. wdc7 isolated forest soil (Gotjawal).</title>
        <authorList>
            <person name="Park S.-J."/>
        </authorList>
    </citation>
    <scope>NUCLEOTIDE SEQUENCE [LARGE SCALE GENOMIC DNA]</scope>
    <source>
        <strain evidence="2">wdc7</strain>
    </source>
</reference>
<organism evidence="1 2">
    <name type="scientific">Chryseobacterium gotjawalense</name>
    <dbReference type="NCBI Taxonomy" id="3042315"/>
    <lineage>
        <taxon>Bacteria</taxon>
        <taxon>Pseudomonadati</taxon>
        <taxon>Bacteroidota</taxon>
        <taxon>Flavobacteriia</taxon>
        <taxon>Flavobacteriales</taxon>
        <taxon>Weeksellaceae</taxon>
        <taxon>Chryseobacterium group</taxon>
        <taxon>Chryseobacterium</taxon>
    </lineage>
</organism>
<dbReference type="Pfam" id="PF09697">
    <property type="entry name" value="Porph_ging"/>
    <property type="match status" value="1"/>
</dbReference>
<proteinExistence type="predicted"/>
<dbReference type="Proteomes" id="UP001241656">
    <property type="component" value="Chromosome"/>
</dbReference>
<dbReference type="RefSeq" id="WP_282904636.1">
    <property type="nucleotide sequence ID" value="NZ_CP124855.1"/>
</dbReference>
<name>A0ABY8RDI2_9FLAO</name>
<accession>A0ABY8RDI2</accession>
<evidence type="ECO:0000313" key="1">
    <source>
        <dbReference type="EMBL" id="WHF51282.1"/>
    </source>
</evidence>
<sequence>MNGNKKIILLFLTVIYSTVFSQDYRVMYNYSFVSDSTNVKFVENEMMVLDVAREGSVFYSHPKFRYDSIVIEKHKNRENILEADRSRILFFVEKEYPNFEMMYHTTLGKTNYAVADSAKINWHLENDQNTIRGFAVQKATANYGGRQWIAWYTKDIPIFDGPFKFNGLPGLILEVEDTKSEHKFEFLGIENRSNGYSNFYKVNKLKELKVNGNEFHKAWEAYKKDPAKDVKFRLLSSKFGLKINYDGKDYSVSDMIRNAEEIERAKIKNNNNFLELTLYR</sequence>